<protein>
    <recommendedName>
        <fullName evidence="2">PPE domain-containing protein</fullName>
    </recommendedName>
</protein>
<dbReference type="Gene3D" id="1.10.287.1060">
    <property type="entry name" value="ESAT-6-like"/>
    <property type="match status" value="1"/>
</dbReference>
<evidence type="ECO:0000313" key="3">
    <source>
        <dbReference type="EMBL" id="KUM82723.1"/>
    </source>
</evidence>
<organism evidence="3 4">
    <name type="scientific">Streptomyces pseudovenezuelae</name>
    <dbReference type="NCBI Taxonomy" id="67350"/>
    <lineage>
        <taxon>Bacteria</taxon>
        <taxon>Bacillati</taxon>
        <taxon>Actinomycetota</taxon>
        <taxon>Actinomycetes</taxon>
        <taxon>Kitasatosporales</taxon>
        <taxon>Streptomycetaceae</taxon>
        <taxon>Streptomyces</taxon>
        <taxon>Streptomyces aurantiacus group</taxon>
    </lineage>
</organism>
<dbReference type="AlphaFoldDB" id="A0A117PN33"/>
<proteinExistence type="predicted"/>
<dbReference type="InterPro" id="IPR036689">
    <property type="entry name" value="ESAT-6-like_sf"/>
</dbReference>
<accession>A0A117PN33</accession>
<sequence length="468" mass="46153">MAESDGQIDYDYTEMNMCFNEKHTTPFAGGKDMDEMKAMVQHAKPELVSGVAKGWMGLSTQLASIQSEFEKEVARIQEHWKGAAADRFAAKAKQVSKSISDTAKYASHTSTAMANAGHTLGLIKPEVMAMEKPSKLSSAMNSLGDGFTRSDDGLKKDLAAGKGAQDALNANEDDLSAGREAQLKMAAKMETLGASYNSQAKAIGSWQKRPGVGDESDYPGDPGGIAPTPVIMPTARSPRSPQNVSSGTARTAGTSTISTSKPVTPPSGVTGGAHKPTVPTGNVGTAIDGIAGGRTGGPTVGGVGAVGGGTAGGGGFGGGAGFVGGAVGGAAGASAARGGMIGRAAAGAGTGGMAGRAGAGGVGGAGAAKGAAGRVGGTARGGVVGGTPKSGAGAGRGTAGGSGLHSSRGAAGKGASAVRKGGIAGAPGSRTGRRKEDEQREGERPDYLVEDEETWTPQTNVAPRVIEE</sequence>
<feature type="compositionally biased region" description="Low complexity" evidence="1">
    <location>
        <begin position="406"/>
        <end position="421"/>
    </location>
</feature>
<feature type="region of interest" description="Disordered" evidence="1">
    <location>
        <begin position="363"/>
        <end position="468"/>
    </location>
</feature>
<feature type="compositionally biased region" description="Gly residues" evidence="1">
    <location>
        <begin position="392"/>
        <end position="403"/>
    </location>
</feature>
<dbReference type="EMBL" id="LMWM01000050">
    <property type="protein sequence ID" value="KUM82723.1"/>
    <property type="molecule type" value="Genomic_DNA"/>
</dbReference>
<gene>
    <name evidence="3" type="ORF">AQI94_38825</name>
</gene>
<comment type="caution">
    <text evidence="3">The sequence shown here is derived from an EMBL/GenBank/DDBJ whole genome shotgun (WGS) entry which is preliminary data.</text>
</comment>
<evidence type="ECO:0000256" key="1">
    <source>
        <dbReference type="SAM" id="MobiDB-lite"/>
    </source>
</evidence>
<feature type="compositionally biased region" description="Low complexity" evidence="1">
    <location>
        <begin position="245"/>
        <end position="260"/>
    </location>
</feature>
<evidence type="ECO:0000259" key="2">
    <source>
        <dbReference type="Pfam" id="PF00823"/>
    </source>
</evidence>
<evidence type="ECO:0000313" key="4">
    <source>
        <dbReference type="Proteomes" id="UP000053039"/>
    </source>
</evidence>
<dbReference type="Proteomes" id="UP000053039">
    <property type="component" value="Unassembled WGS sequence"/>
</dbReference>
<name>A0A117PN33_9ACTN</name>
<dbReference type="Pfam" id="PF00823">
    <property type="entry name" value="PPE"/>
    <property type="match status" value="1"/>
</dbReference>
<feature type="compositionally biased region" description="Basic and acidic residues" evidence="1">
    <location>
        <begin position="434"/>
        <end position="447"/>
    </location>
</feature>
<reference evidence="3 4" key="1">
    <citation type="submission" date="2015-10" db="EMBL/GenBank/DDBJ databases">
        <title>Draft genome sequence of Streptomyces pseudovenezuelae DSM 40212, type strain for the species Streptomyces pseudovenezuelae.</title>
        <authorList>
            <person name="Ruckert C."/>
            <person name="Winkler A."/>
            <person name="Kalinowski J."/>
            <person name="Kampfer P."/>
            <person name="Glaeser S."/>
        </authorList>
    </citation>
    <scope>NUCLEOTIDE SEQUENCE [LARGE SCALE GENOMIC DNA]</scope>
    <source>
        <strain evidence="3 4">DSM 40212</strain>
    </source>
</reference>
<feature type="domain" description="PPE" evidence="2">
    <location>
        <begin position="39"/>
        <end position="114"/>
    </location>
</feature>
<dbReference type="OrthoDB" id="3872984at2"/>
<feature type="compositionally biased region" description="Gly residues" evidence="1">
    <location>
        <begin position="363"/>
        <end position="385"/>
    </location>
</feature>
<dbReference type="RefSeq" id="WP_062230241.1">
    <property type="nucleotide sequence ID" value="NZ_JBIBHV010000009.1"/>
</dbReference>
<dbReference type="SUPFAM" id="SSF140453">
    <property type="entry name" value="EsxAB dimer-like"/>
    <property type="match status" value="1"/>
</dbReference>
<feature type="region of interest" description="Disordered" evidence="1">
    <location>
        <begin position="205"/>
        <end position="281"/>
    </location>
</feature>
<dbReference type="InterPro" id="IPR000030">
    <property type="entry name" value="PPE_dom"/>
</dbReference>